<protein>
    <submittedName>
        <fullName evidence="1">Uncharacterized protein</fullName>
    </submittedName>
</protein>
<sequence>MNNPKNYPSGRCEQLRVDIETLKLYREVGEYNPKPDKFYWNFRLFMRDEINRLRLEYKTWVYEKECNKIFH</sequence>
<accession>V9SFP8</accession>
<name>V9SFP8_9VIRU</name>
<gene>
    <name evidence="1" type="ORF">TNS_ORF433</name>
</gene>
<keyword evidence="2" id="KW-1185">Reference proteome</keyword>
<dbReference type="EMBL" id="KF483846">
    <property type="protein sequence ID" value="AHC55151.1"/>
    <property type="molecule type" value="Genomic_DNA"/>
</dbReference>
<evidence type="ECO:0000313" key="1">
    <source>
        <dbReference type="EMBL" id="AHC55151.1"/>
    </source>
</evidence>
<dbReference type="Proteomes" id="UP000232615">
    <property type="component" value="Segment"/>
</dbReference>
<proteinExistence type="predicted"/>
<reference evidence="1 2" key="1">
    <citation type="journal article" date="2014" name="Arch. Virol.">
        <title>Complete genome sequence of Tunisvirus, a new member of the proposed family Marseilleviridae.</title>
        <authorList>
            <person name="Aherfi S."/>
            <person name="Boughalmi M."/>
            <person name="Pagnier I."/>
            <person name="Fournous G."/>
            <person name="La Scola B."/>
            <person name="Raoult D."/>
            <person name="Colson P."/>
        </authorList>
    </citation>
    <scope>NUCLEOTIDE SEQUENCE [LARGE SCALE GENOMIC DNA]</scope>
    <source>
        <strain evidence="1 2">U484</strain>
    </source>
</reference>
<organism evidence="1 2">
    <name type="scientific">Tunisvirus fontaine2</name>
    <dbReference type="NCBI Taxonomy" id="1421067"/>
    <lineage>
        <taxon>Viruses</taxon>
        <taxon>Varidnaviria</taxon>
        <taxon>Bamfordvirae</taxon>
        <taxon>Nucleocytoviricota</taxon>
        <taxon>Megaviricetes</taxon>
        <taxon>Pimascovirales</taxon>
        <taxon>Pimascovirales incertae sedis</taxon>
        <taxon>Marseilleviridae</taxon>
        <taxon>Losannavirus</taxon>
        <taxon>Losannavirus tunisense</taxon>
    </lineage>
</organism>
<evidence type="ECO:0000313" key="2">
    <source>
        <dbReference type="Proteomes" id="UP000232615"/>
    </source>
</evidence>